<feature type="compositionally biased region" description="Polar residues" evidence="1">
    <location>
        <begin position="380"/>
        <end position="389"/>
    </location>
</feature>
<evidence type="ECO:0000313" key="2">
    <source>
        <dbReference type="EMBL" id="KAF2265241.1"/>
    </source>
</evidence>
<proteinExistence type="predicted"/>
<keyword evidence="3" id="KW-1185">Reference proteome</keyword>
<dbReference type="EMBL" id="ML986610">
    <property type="protein sequence ID" value="KAF2265241.1"/>
    <property type="molecule type" value="Genomic_DNA"/>
</dbReference>
<evidence type="ECO:0000313" key="3">
    <source>
        <dbReference type="Proteomes" id="UP000800093"/>
    </source>
</evidence>
<dbReference type="Proteomes" id="UP000800093">
    <property type="component" value="Unassembled WGS sequence"/>
</dbReference>
<accession>A0A9P4N8K3</accession>
<reference evidence="3" key="1">
    <citation type="journal article" date="2020" name="Stud. Mycol.">
        <title>101 Dothideomycetes genomes: A test case for predicting lifestyles and emergence of pathogens.</title>
        <authorList>
            <person name="Haridas S."/>
            <person name="Albert R."/>
            <person name="Binder M."/>
            <person name="Bloem J."/>
            <person name="LaButti K."/>
            <person name="Salamov A."/>
            <person name="Andreopoulos B."/>
            <person name="Baker S."/>
            <person name="Barry K."/>
            <person name="Bills G."/>
            <person name="Bluhm B."/>
            <person name="Cannon C."/>
            <person name="Castanera R."/>
            <person name="Culley D."/>
            <person name="Daum C."/>
            <person name="Ezra D."/>
            <person name="Gonzalez J."/>
            <person name="Henrissat B."/>
            <person name="Kuo A."/>
            <person name="Liang C."/>
            <person name="Lipzen A."/>
            <person name="Lutzoni F."/>
            <person name="Magnuson J."/>
            <person name="Mondo S."/>
            <person name="Nolan M."/>
            <person name="Ohm R."/>
            <person name="Pangilinan J."/>
            <person name="Park H.-J."/>
            <person name="Ramirez L."/>
            <person name="Alfaro M."/>
            <person name="Sun H."/>
            <person name="Tritt A."/>
            <person name="Yoshinaga Y."/>
            <person name="Zwiers L.-H."/>
            <person name="Turgeon B."/>
            <person name="Goodwin S."/>
            <person name="Spatafora J."/>
            <person name="Crous P."/>
            <person name="Grigoriev I."/>
        </authorList>
    </citation>
    <scope>NUCLEOTIDE SEQUENCE [LARGE SCALE GENOMIC DNA]</scope>
    <source>
        <strain evidence="3">CBS 304.66</strain>
    </source>
</reference>
<name>A0A9P4N8K3_9PLEO</name>
<feature type="region of interest" description="Disordered" evidence="1">
    <location>
        <begin position="72"/>
        <end position="110"/>
    </location>
</feature>
<dbReference type="AlphaFoldDB" id="A0A9P4N8K3"/>
<evidence type="ECO:0000256" key="1">
    <source>
        <dbReference type="SAM" id="MobiDB-lite"/>
    </source>
</evidence>
<organism evidence="2 3">
    <name type="scientific">Lojkania enalia</name>
    <dbReference type="NCBI Taxonomy" id="147567"/>
    <lineage>
        <taxon>Eukaryota</taxon>
        <taxon>Fungi</taxon>
        <taxon>Dikarya</taxon>
        <taxon>Ascomycota</taxon>
        <taxon>Pezizomycotina</taxon>
        <taxon>Dothideomycetes</taxon>
        <taxon>Pleosporomycetidae</taxon>
        <taxon>Pleosporales</taxon>
        <taxon>Pleosporales incertae sedis</taxon>
        <taxon>Lojkania</taxon>
    </lineage>
</organism>
<comment type="caution">
    <text evidence="2">The sequence shown here is derived from an EMBL/GenBank/DDBJ whole genome shotgun (WGS) entry which is preliminary data.</text>
</comment>
<protein>
    <submittedName>
        <fullName evidence="2">Uncharacterized protein</fullName>
    </submittedName>
</protein>
<sequence>MAHLYSSMSAESPQVGQWVQQKSNYQNPEYLPPQVGQYVQPNSNYSTPTYLTAPVRSDVHNSGVNSYKAATSLEGQRLQPKKHSNQTKPLPPTSIVEDPFGGPKTPDRVDNPGSDIAVADQGLRPQYAGLGSNIWMPTCSLNLVCYSRGCTIRQIRATSRKHFRTDEEFNDAIANTPSLITTDRKLFETLREKYQKDMSGFWRHYFSLKTLRRLRLLSYTENTRPKPVPLDEITMQEVLYAYKHAAEFGNETDWIEWIFRLRRPDERHALEFVEGWNGPRIAVVGTIPCIASMLVGVIWTARGGDAQTAFTVATFILTVTTEHTLFNPAVLLPRVPSFGTAQTCYSRRTIPTLRIEKKGLMPFRENGHQSAAITKEGSSESRPCSTMSVSQMEDRLGEVGKRSLKVEDIHSSDIRSVIGED</sequence>
<feature type="region of interest" description="Disordered" evidence="1">
    <location>
        <begin position="370"/>
        <end position="389"/>
    </location>
</feature>
<gene>
    <name evidence="2" type="ORF">CC78DRAFT_579651</name>
</gene>
<dbReference type="OrthoDB" id="9988102at2759"/>